<comment type="caution">
    <text evidence="1">The sequence shown here is derived from an EMBL/GenBank/DDBJ whole genome shotgun (WGS) entry which is preliminary data.</text>
</comment>
<protein>
    <submittedName>
        <fullName evidence="1">Uncharacterized protein</fullName>
    </submittedName>
</protein>
<dbReference type="EMBL" id="BPLQ01010149">
    <property type="protein sequence ID" value="GIY48781.1"/>
    <property type="molecule type" value="Genomic_DNA"/>
</dbReference>
<organism evidence="1 2">
    <name type="scientific">Caerostris darwini</name>
    <dbReference type="NCBI Taxonomy" id="1538125"/>
    <lineage>
        <taxon>Eukaryota</taxon>
        <taxon>Metazoa</taxon>
        <taxon>Ecdysozoa</taxon>
        <taxon>Arthropoda</taxon>
        <taxon>Chelicerata</taxon>
        <taxon>Arachnida</taxon>
        <taxon>Araneae</taxon>
        <taxon>Araneomorphae</taxon>
        <taxon>Entelegynae</taxon>
        <taxon>Araneoidea</taxon>
        <taxon>Araneidae</taxon>
        <taxon>Caerostris</taxon>
    </lineage>
</organism>
<evidence type="ECO:0000313" key="2">
    <source>
        <dbReference type="Proteomes" id="UP001054837"/>
    </source>
</evidence>
<evidence type="ECO:0000313" key="1">
    <source>
        <dbReference type="EMBL" id="GIY48781.1"/>
    </source>
</evidence>
<reference evidence="1 2" key="1">
    <citation type="submission" date="2021-06" db="EMBL/GenBank/DDBJ databases">
        <title>Caerostris darwini draft genome.</title>
        <authorList>
            <person name="Kono N."/>
            <person name="Arakawa K."/>
        </authorList>
    </citation>
    <scope>NUCLEOTIDE SEQUENCE [LARGE SCALE GENOMIC DNA]</scope>
</reference>
<proteinExistence type="predicted"/>
<name>A0AAV4TUR2_9ARAC</name>
<keyword evidence="2" id="KW-1185">Reference proteome</keyword>
<accession>A0AAV4TUR2</accession>
<dbReference type="AlphaFoldDB" id="A0AAV4TUR2"/>
<dbReference type="Proteomes" id="UP001054837">
    <property type="component" value="Unassembled WGS sequence"/>
</dbReference>
<sequence>MKICNLSDFEVIAESFLDSPSRPSMDLDELLHDDEHNIFLEIEVKNGFFHGRCSSWSLILNGSRVTVERINYSVLSDSSSKELEIEIRDFLLPLAGLGLEV</sequence>
<gene>
    <name evidence="1" type="ORF">CDAR_315031</name>
</gene>